<dbReference type="Proteomes" id="UP000538666">
    <property type="component" value="Unassembled WGS sequence"/>
</dbReference>
<name>A0A841JT20_9BACT</name>
<protein>
    <recommendedName>
        <fullName evidence="3">GerMN domain-containing protein</fullName>
    </recommendedName>
</protein>
<feature type="transmembrane region" description="Helical" evidence="2">
    <location>
        <begin position="6"/>
        <end position="27"/>
    </location>
</feature>
<keyword evidence="5" id="KW-1185">Reference proteome</keyword>
<evidence type="ECO:0000256" key="1">
    <source>
        <dbReference type="SAM" id="MobiDB-lite"/>
    </source>
</evidence>
<dbReference type="OrthoDB" id="9809406at2"/>
<feature type="compositionally biased region" description="Low complexity" evidence="1">
    <location>
        <begin position="112"/>
        <end position="122"/>
    </location>
</feature>
<feature type="region of interest" description="Disordered" evidence="1">
    <location>
        <begin position="101"/>
        <end position="123"/>
    </location>
</feature>
<gene>
    <name evidence="4" type="ORF">HNQ77_000029</name>
</gene>
<dbReference type="EMBL" id="JACHEK010000001">
    <property type="protein sequence ID" value="MBB6142091.1"/>
    <property type="molecule type" value="Genomic_DNA"/>
</dbReference>
<dbReference type="AlphaFoldDB" id="A0A841JT20"/>
<dbReference type="InterPro" id="IPR019606">
    <property type="entry name" value="GerMN"/>
</dbReference>
<evidence type="ECO:0000313" key="5">
    <source>
        <dbReference type="Proteomes" id="UP000538666"/>
    </source>
</evidence>
<accession>A0A841JT20</accession>
<keyword evidence="2" id="KW-1133">Transmembrane helix</keyword>
<sequence>MISRAQRILFIGMLIAVVSMATFLIRLRERAQDRLRALQDETPVEEPAGAAPESVLLLMPNDTDGSLLEIRRDLPMPQDESARARVLIETLLHLFREPKSTHPIAPAAGQDSSAEASESPSAGQDLDEVFLMPIAQPKGSPPVKEEMAVVDLSAAFAAAHPSGIEPETLTLLAILGTLHDNLPTITQVRFLIDGHAKDTLAGHADLTRVYLASDTATGAQ</sequence>
<organism evidence="4 5">
    <name type="scientific">Silvibacterium bohemicum</name>
    <dbReference type="NCBI Taxonomy" id="1577686"/>
    <lineage>
        <taxon>Bacteria</taxon>
        <taxon>Pseudomonadati</taxon>
        <taxon>Acidobacteriota</taxon>
        <taxon>Terriglobia</taxon>
        <taxon>Terriglobales</taxon>
        <taxon>Acidobacteriaceae</taxon>
        <taxon>Silvibacterium</taxon>
    </lineage>
</organism>
<evidence type="ECO:0000313" key="4">
    <source>
        <dbReference type="EMBL" id="MBB6142091.1"/>
    </source>
</evidence>
<evidence type="ECO:0000256" key="2">
    <source>
        <dbReference type="SAM" id="Phobius"/>
    </source>
</evidence>
<reference evidence="4 5" key="1">
    <citation type="submission" date="2020-08" db="EMBL/GenBank/DDBJ databases">
        <title>Genomic Encyclopedia of Type Strains, Phase IV (KMG-IV): sequencing the most valuable type-strain genomes for metagenomic binning, comparative biology and taxonomic classification.</title>
        <authorList>
            <person name="Goeker M."/>
        </authorList>
    </citation>
    <scope>NUCLEOTIDE SEQUENCE [LARGE SCALE GENOMIC DNA]</scope>
    <source>
        <strain evidence="4 5">DSM 103733</strain>
    </source>
</reference>
<proteinExistence type="predicted"/>
<comment type="caution">
    <text evidence="4">The sequence shown here is derived from an EMBL/GenBank/DDBJ whole genome shotgun (WGS) entry which is preliminary data.</text>
</comment>
<keyword evidence="2" id="KW-0472">Membrane</keyword>
<feature type="domain" description="GerMN" evidence="3">
    <location>
        <begin position="142"/>
        <end position="196"/>
    </location>
</feature>
<evidence type="ECO:0000259" key="3">
    <source>
        <dbReference type="Pfam" id="PF10646"/>
    </source>
</evidence>
<dbReference type="RefSeq" id="WP_050057365.1">
    <property type="nucleotide sequence ID" value="NZ_JACHEK010000001.1"/>
</dbReference>
<keyword evidence="2" id="KW-0812">Transmembrane</keyword>
<dbReference type="Pfam" id="PF10646">
    <property type="entry name" value="Germane"/>
    <property type="match status" value="1"/>
</dbReference>